<evidence type="ECO:0000256" key="2">
    <source>
        <dbReference type="ARBA" id="ARBA00022679"/>
    </source>
</evidence>
<evidence type="ECO:0000259" key="8">
    <source>
        <dbReference type="Pfam" id="PF01529"/>
    </source>
</evidence>
<dbReference type="GO" id="GO:0005794">
    <property type="term" value="C:Golgi apparatus"/>
    <property type="evidence" value="ECO:0007669"/>
    <property type="project" value="TreeGrafter"/>
</dbReference>
<evidence type="ECO:0000256" key="1">
    <source>
        <dbReference type="ARBA" id="ARBA00004141"/>
    </source>
</evidence>
<keyword evidence="11" id="KW-1185">Reference proteome</keyword>
<name>V6LQW5_9EUKA</name>
<protein>
    <recommendedName>
        <fullName evidence="7">Palmitoyltransferase</fullName>
        <ecNumber evidence="7">2.3.1.225</ecNumber>
    </recommendedName>
</protein>
<dbReference type="Pfam" id="PF01529">
    <property type="entry name" value="DHHC"/>
    <property type="match status" value="1"/>
</dbReference>
<feature type="transmembrane region" description="Helical" evidence="7">
    <location>
        <begin position="7"/>
        <end position="27"/>
    </location>
</feature>
<evidence type="ECO:0000256" key="5">
    <source>
        <dbReference type="ARBA" id="ARBA00023136"/>
    </source>
</evidence>
<keyword evidence="3 7" id="KW-0812">Transmembrane</keyword>
<keyword evidence="6 7" id="KW-0012">Acyltransferase</keyword>
<evidence type="ECO:0000256" key="7">
    <source>
        <dbReference type="RuleBase" id="RU079119"/>
    </source>
</evidence>
<sequence>MKIEIPLVLFIILTQTNLVLHSISVQAEQKLCYVVPSLTVIGYIFFFATSLTDPGYVPKSNKYNIIDSDEPITVSIYNCTFYALPCITCGFPKPPGTSHCNICQKCVVYLDHHCSWVGTCIGIRNYAYFIMFIISIFILSISSLAINIYLIIYSQIWEISSYIILGISIIISFLSFLITASLIIYHFKLIWTDKTTRDDIKKRMSPQERIVGNGAKDVLIKQVITFNPEIVKLFQAQNGFSRTFLGLLVHRITEYNYVEYIWLLTLSVSGWVQQGEVKVS</sequence>
<dbReference type="EMBL" id="KI546049">
    <property type="protein sequence ID" value="EST47067.1"/>
    <property type="molecule type" value="Genomic_DNA"/>
</dbReference>
<comment type="domain">
    <text evidence="7">The DHHC domain is required for palmitoyltransferase activity.</text>
</comment>
<feature type="transmembrane region" description="Helical" evidence="7">
    <location>
        <begin position="159"/>
        <end position="187"/>
    </location>
</feature>
<dbReference type="GO" id="GO:0006612">
    <property type="term" value="P:protein targeting to membrane"/>
    <property type="evidence" value="ECO:0007669"/>
    <property type="project" value="TreeGrafter"/>
</dbReference>
<gene>
    <name evidence="9" type="ORF">SS50377_12876</name>
    <name evidence="10" type="ORF">SS50377_24036</name>
</gene>
<reference evidence="9 10" key="1">
    <citation type="journal article" date="2014" name="PLoS Genet.">
        <title>The Genome of Spironucleus salmonicida Highlights a Fish Pathogen Adapted to Fluctuating Environments.</title>
        <authorList>
            <person name="Xu F."/>
            <person name="Jerlstrom-Hultqvist J."/>
            <person name="Einarsson E."/>
            <person name="Astvaldsson A."/>
            <person name="Svard S.G."/>
            <person name="Andersson J.O."/>
        </authorList>
    </citation>
    <scope>NUCLEOTIDE SEQUENCE</scope>
    <source>
        <strain evidence="10">ATCC 50377</strain>
    </source>
</reference>
<dbReference type="InterPro" id="IPR001594">
    <property type="entry name" value="Palmitoyltrfase_DHHC"/>
</dbReference>
<comment type="subcellular location">
    <subcellularLocation>
        <location evidence="1">Membrane</location>
        <topology evidence="1">Multi-pass membrane protein</topology>
    </subcellularLocation>
</comment>
<evidence type="ECO:0000313" key="11">
    <source>
        <dbReference type="Proteomes" id="UP000018208"/>
    </source>
</evidence>
<proteinExistence type="inferred from homology"/>
<feature type="domain" description="Palmitoyltransferase DHHC" evidence="8">
    <location>
        <begin position="85"/>
        <end position="202"/>
    </location>
</feature>
<dbReference type="GO" id="GO:0005783">
    <property type="term" value="C:endoplasmic reticulum"/>
    <property type="evidence" value="ECO:0007669"/>
    <property type="project" value="TreeGrafter"/>
</dbReference>
<reference evidence="10" key="2">
    <citation type="submission" date="2020-12" db="EMBL/GenBank/DDBJ databases">
        <title>New Spironucleus salmonicida genome in near-complete chromosomes.</title>
        <authorList>
            <person name="Xu F."/>
            <person name="Kurt Z."/>
            <person name="Jimenez-Gonzalez A."/>
            <person name="Astvaldsson A."/>
            <person name="Andersson J.O."/>
            <person name="Svard S.G."/>
        </authorList>
    </citation>
    <scope>NUCLEOTIDE SEQUENCE</scope>
    <source>
        <strain evidence="10">ATCC 50377</strain>
    </source>
</reference>
<dbReference type="GO" id="GO:0016020">
    <property type="term" value="C:membrane"/>
    <property type="evidence" value="ECO:0007669"/>
    <property type="project" value="UniProtKB-SubCell"/>
</dbReference>
<evidence type="ECO:0000256" key="3">
    <source>
        <dbReference type="ARBA" id="ARBA00022692"/>
    </source>
</evidence>
<evidence type="ECO:0000256" key="4">
    <source>
        <dbReference type="ARBA" id="ARBA00022989"/>
    </source>
</evidence>
<comment type="catalytic activity">
    <reaction evidence="7">
        <text>L-cysteinyl-[protein] + hexadecanoyl-CoA = S-hexadecanoyl-L-cysteinyl-[protein] + CoA</text>
        <dbReference type="Rhea" id="RHEA:36683"/>
        <dbReference type="Rhea" id="RHEA-COMP:10131"/>
        <dbReference type="Rhea" id="RHEA-COMP:11032"/>
        <dbReference type="ChEBI" id="CHEBI:29950"/>
        <dbReference type="ChEBI" id="CHEBI:57287"/>
        <dbReference type="ChEBI" id="CHEBI:57379"/>
        <dbReference type="ChEBI" id="CHEBI:74151"/>
        <dbReference type="EC" id="2.3.1.225"/>
    </reaction>
</comment>
<keyword evidence="4 7" id="KW-1133">Transmembrane helix</keyword>
<comment type="similarity">
    <text evidence="7">Belongs to the DHHC palmitoyltransferase family.</text>
</comment>
<keyword evidence="2 7" id="KW-0808">Transferase</keyword>
<dbReference type="EC" id="2.3.1.225" evidence="7"/>
<feature type="transmembrane region" description="Helical" evidence="7">
    <location>
        <begin position="126"/>
        <end position="153"/>
    </location>
</feature>
<dbReference type="InterPro" id="IPR039859">
    <property type="entry name" value="PFA4/ZDH16/20/ERF2-like"/>
</dbReference>
<dbReference type="PROSITE" id="PS50216">
    <property type="entry name" value="DHHC"/>
    <property type="match status" value="1"/>
</dbReference>
<evidence type="ECO:0000313" key="10">
    <source>
        <dbReference type="EMBL" id="KAH0574091.1"/>
    </source>
</evidence>
<dbReference type="GO" id="GO:0019706">
    <property type="term" value="F:protein-cysteine S-palmitoyltransferase activity"/>
    <property type="evidence" value="ECO:0007669"/>
    <property type="project" value="UniProtKB-EC"/>
</dbReference>
<feature type="transmembrane region" description="Helical" evidence="7">
    <location>
        <begin position="33"/>
        <end position="52"/>
    </location>
</feature>
<dbReference type="EMBL" id="AUWU02000004">
    <property type="protein sequence ID" value="KAH0574091.1"/>
    <property type="molecule type" value="Genomic_DNA"/>
</dbReference>
<organism evidence="9">
    <name type="scientific">Spironucleus salmonicida</name>
    <dbReference type="NCBI Taxonomy" id="348837"/>
    <lineage>
        <taxon>Eukaryota</taxon>
        <taxon>Metamonada</taxon>
        <taxon>Diplomonadida</taxon>
        <taxon>Hexamitidae</taxon>
        <taxon>Hexamitinae</taxon>
        <taxon>Spironucleus</taxon>
    </lineage>
</organism>
<dbReference type="PANTHER" id="PTHR22883">
    <property type="entry name" value="ZINC FINGER DHHC DOMAIN CONTAINING PROTEIN"/>
    <property type="match status" value="1"/>
</dbReference>
<dbReference type="OrthoDB" id="4096362at2759"/>
<evidence type="ECO:0000313" key="9">
    <source>
        <dbReference type="EMBL" id="EST47067.1"/>
    </source>
</evidence>
<dbReference type="AlphaFoldDB" id="V6LQW5"/>
<accession>V6LQW5</accession>
<dbReference type="Proteomes" id="UP000018208">
    <property type="component" value="Unassembled WGS sequence"/>
</dbReference>
<evidence type="ECO:0000256" key="6">
    <source>
        <dbReference type="ARBA" id="ARBA00023315"/>
    </source>
</evidence>
<keyword evidence="5 7" id="KW-0472">Membrane</keyword>
<dbReference type="VEuPathDB" id="GiardiaDB:SS50377_24036"/>